<feature type="domain" description="RapA2 cadherin-like" evidence="1">
    <location>
        <begin position="1556"/>
        <end position="1627"/>
    </location>
</feature>
<comment type="caution">
    <text evidence="3">The sequence shown here is derived from an EMBL/GenBank/DDBJ whole genome shotgun (WGS) entry which is preliminary data.</text>
</comment>
<dbReference type="InterPro" id="IPR044048">
    <property type="entry name" value="Big_12"/>
</dbReference>
<gene>
    <name evidence="3" type="ORF">GCM10007415_09220</name>
</gene>
<dbReference type="Gene3D" id="2.60.40.740">
    <property type="match status" value="1"/>
</dbReference>
<evidence type="ECO:0000259" key="1">
    <source>
        <dbReference type="Pfam" id="PF17803"/>
    </source>
</evidence>
<reference evidence="3" key="1">
    <citation type="journal article" date="2014" name="Int. J. Syst. Evol. Microbiol.">
        <title>Complete genome sequence of Corynebacterium casei LMG S-19264T (=DSM 44701T), isolated from a smear-ripened cheese.</title>
        <authorList>
            <consortium name="US DOE Joint Genome Institute (JGI-PGF)"/>
            <person name="Walter F."/>
            <person name="Albersmeier A."/>
            <person name="Kalinowski J."/>
            <person name="Ruckert C."/>
        </authorList>
    </citation>
    <scope>NUCLEOTIDE SEQUENCE</scope>
    <source>
        <strain evidence="3">CGMCC 1.12195</strain>
    </source>
</reference>
<dbReference type="InterPro" id="IPR040853">
    <property type="entry name" value="RapA2_cadherin-like"/>
</dbReference>
<evidence type="ECO:0008006" key="5">
    <source>
        <dbReference type="Google" id="ProtNLM"/>
    </source>
</evidence>
<accession>A0A917HHZ4</accession>
<dbReference type="Gene3D" id="2.40.10.10">
    <property type="entry name" value="Trypsin-like serine proteases"/>
    <property type="match status" value="2"/>
</dbReference>
<dbReference type="InterPro" id="IPR008964">
    <property type="entry name" value="Invasin/intimin_cell_adhesion"/>
</dbReference>
<feature type="domain" description="Bacterial Ig-like" evidence="2">
    <location>
        <begin position="700"/>
        <end position="801"/>
    </location>
</feature>
<evidence type="ECO:0000313" key="3">
    <source>
        <dbReference type="EMBL" id="GGG79225.1"/>
    </source>
</evidence>
<dbReference type="SUPFAM" id="SSF49373">
    <property type="entry name" value="Invasin/intimin cell-adhesion fragments"/>
    <property type="match status" value="1"/>
</dbReference>
<dbReference type="Pfam" id="PF17803">
    <property type="entry name" value="Cadherin_4"/>
    <property type="match status" value="1"/>
</dbReference>
<feature type="domain" description="Bacterial Ig-like" evidence="2">
    <location>
        <begin position="2059"/>
        <end position="2150"/>
    </location>
</feature>
<evidence type="ECO:0000259" key="2">
    <source>
        <dbReference type="Pfam" id="PF19078"/>
    </source>
</evidence>
<keyword evidence="4" id="KW-1185">Reference proteome</keyword>
<organism evidence="3 4">
    <name type="scientific">Parapedobacter pyrenivorans</name>
    <dbReference type="NCBI Taxonomy" id="1305674"/>
    <lineage>
        <taxon>Bacteria</taxon>
        <taxon>Pseudomonadati</taxon>
        <taxon>Bacteroidota</taxon>
        <taxon>Sphingobacteriia</taxon>
        <taxon>Sphingobacteriales</taxon>
        <taxon>Sphingobacteriaceae</taxon>
        <taxon>Parapedobacter</taxon>
    </lineage>
</organism>
<dbReference type="Pfam" id="PF13573">
    <property type="entry name" value="SprB"/>
    <property type="match status" value="3"/>
</dbReference>
<dbReference type="Pfam" id="PF13585">
    <property type="entry name" value="CHU_C"/>
    <property type="match status" value="1"/>
</dbReference>
<dbReference type="Gene3D" id="2.60.40.1080">
    <property type="match status" value="1"/>
</dbReference>
<sequence length="2630" mass="268843">MNRQLQFLKKIAVLFPVALLLCFTGIKAQTLNQGDLAVIGWNALTDQVHLVTLVDIPTGTVIKITDKGWDQNTNAFTASFTGDGIVTWTLSNAVPAGTVLELFLGGADDGTSLTNLTTSASLTSDITASTYTINDAMILTGDQIFIYQGVDSNPFFIFGMNNSAGPVDATNWNTSIAASLRDSNLPNGSGGSQNALTNGINAIGLPGEAAQQDNVQYTGPTATADRNTWLARITNIANWTGSDEDDVTNPITSAPTPIVNIAPPNNAPTDITLSNASVNQSAGANAVVGTLSSTDADEDDTHTYALVEGVGDDHNDLFNIAGSMLRANDASAMQVGGAPYTVHIRTTDNVGGSYERAFVIVVVDDVAPTVSSVAVPANATYVAGQNLDFTINVSENITVTGTPQLPLTIGTASVNATYNAGGSTATALLFRYTIQPGDMDTDGIELDNGITLNGGTIADGADNNMNLAISSADASGVLVDGIAPSVTSVDVPMADTYGIGETLNFTVNFDEIVTVNTGGGTPRFPLTIDGTTRYASYQSGSGTNTLVFQYTVEEDDPESSITVGNVIDLNGSAITDLPGNAAVTDLNGIGSTTNVRVDGIRPTATIDIADTELVAGETTTVTITFSEAVSGFTASDLDAANGNLGMVESDDGGITWTVTFTPASGVADATNVITLVSTGVTDQAGNAGTGTTDSENYSIDTQRPEMTITVGNVNLHSCATAAVTFTFTKAVSGFDNSDLTVPYGTLTEVNSTDGGITWAATFTPDLNVQETGLVITLDNTGVTDDSGNTGLGTTVSNTFDINSMGLVLISGGQSAVSCFGGSNGTATVVASGGVGPYTYSWSPSGGTAATATGLIVGTYTVTVTDVNNCQATLDFTITEPPALVITPSQTNITCFGEADGTATVQVTGGAPPYSYSWTSSVSAQATATGLSAGSYTVTVTDNHGCEISQNFIINEPDEIVTSIGSITPVSTYGGNDGSATVSATGGTGSLTYSWSTTPVQTGPAATGLVAGTYTVTVTDENDCSNVLDVTITEPQPPTFSNLDGDVISFTESGPAVLIDAGGDATVSDPDSPDFNGGSLTVSIVSNGAAGEDRLTIRDEGTAAGQIGVSGGDVTYGGTTIGTLTGGTGGIDLIVTFNSAATPAVAQALIRNLTYSNSNSVNPSPDPRTIRITLADGDGATSAFQEVTVNITLVNDAPIVTTSGGTVTFTEPEDGNPVPLIIDPGLTVTDPDNTTLVSATVSITSNFESGEDLLAFVNDGSMGNISGIYDAGTGMFTLTSAGAAATLAEWQTALRAITYSNSSQKPNTAIRTISFVANDGTANSSPATKDVNIVAVNTAPVAVNDEIMVTEDVPATGNALTNDSDAEGNALTASLVTAPVNGTVVLNADGSLTYTPNSNYNGRDSLTYQVCDNGTPSLCDTALVYFNVGAINSAPSITAPATIAADEDVQTPLTGISFADVDAGSADVTATFSVADGTLSAVSGSGVTVSGSETGTLALVGAIADLNTFIAANNLAFTTALNATTDVTLTIDIDDGGNTGIDPGNSGTDDSEAATTTVTITVTAQNDAPVNTVPAGQTIDQDEPLVFSAASGNTVSVADVDAGGGTIQVTLTASNGLLTLGGTTGLTFISGSGTDDATVTFVGTIIDINAALEGLTMMPTIGYSGAASLQIVTNDLGLTGAGGDQMDTDVVDITVNEINPEVTSVNTTSPDGVYKMTDIINLTVTFDQVVTVDETGGLPTLLLETGSADREAGYKSGSGSNTLEFTYTVQAGDETTDLDYQSTAALTLNGATIQSAAGNDAVLTLPAVGGASSIAGQHAIIVDGVAPVVTVVDMLADGTYRSGDVLSFTVHYSEDIPVVGGMLTLPVTIGTTTVQAPLTDTTRNRLIFSYTVQNGELDTDGIEIGPGILLNGGALLDGAGNDASLALVGAGNTSGVLVDAVAPVVTSVSVPADGYYREADVLLFTVHMSEDVAVNDAVGTPYLDVMIGTATVQATYTGGSGTAMLAFSYTVQAENEDLDGIALGEDIILNDGTMKDAVGNDAALTLNDVAPTDNIFVYSKRPSVALSTEAASPVNAPFNVTATFSEAVTGFTLSDITVTNGTLSDLQTSDNSSYVFVVTPIMGGSVQLSVAADVAVNIANNGNDVSNTLRFQFNDIITGVTLEDSTFIYDGTAKSLVIIGDLPDGTSVTYENNSRTDAGTQVVTATVSGDNYEDLVLTADLTITATIITGITLEDGSFVYDGMAKSLAIAGDLPDGTSVSYANNSRTDAGTQEVTATISGDNYEDLVLTADLTITATVITGITLEDGSFVYDGTAKSLAIAGDLPDGTSVSYTNNSRTDAGTQEVTATVSGDNYEDLMLTAGLTVTAATRSIEFPAIPAKTYGDADFNAGATASTDEEVSYTSSDATVAEIRNGQIHITGAGTATITASVPENSNYSNRPEATQVLTVRKATQTITFDAPLEVYRDAGSIELVATASSGLPLVLTLDDPEVAKLEGLTLDILRLGTVRITAVQQGDANYEPAEPVTVAIRVIDPASDMPIRIHKAVSPNGDGINEYLIIEAIKDYPENRVTVFNRNGTIVYEVSGYNNGTKAFRGIGTGQLRVAAGTYFYVAEIKVDGKWKYEKGWFVLRY</sequence>
<dbReference type="EMBL" id="BMER01000001">
    <property type="protein sequence ID" value="GGG79225.1"/>
    <property type="molecule type" value="Genomic_DNA"/>
</dbReference>
<dbReference type="InterPro" id="IPR025667">
    <property type="entry name" value="SprB_repeat"/>
</dbReference>
<dbReference type="Pfam" id="PF17963">
    <property type="entry name" value="Big_9"/>
    <property type="match status" value="1"/>
</dbReference>
<protein>
    <recommendedName>
        <fullName evidence="5">Gliding motility-associated C-terminal domain-containing protein</fullName>
    </recommendedName>
</protein>
<dbReference type="Gene3D" id="2.60.40.3440">
    <property type="match status" value="1"/>
</dbReference>
<dbReference type="RefSeq" id="WP_188504738.1">
    <property type="nucleotide sequence ID" value="NZ_BMER01000001.1"/>
</dbReference>
<dbReference type="Proteomes" id="UP000660862">
    <property type="component" value="Unassembled WGS sequence"/>
</dbReference>
<dbReference type="InterPro" id="IPR043504">
    <property type="entry name" value="Peptidase_S1_PA_chymotrypsin"/>
</dbReference>
<proteinExistence type="predicted"/>
<feature type="domain" description="Bacterial Ig-like" evidence="2">
    <location>
        <begin position="598"/>
        <end position="699"/>
    </location>
</feature>
<reference evidence="3" key="2">
    <citation type="submission" date="2020-09" db="EMBL/GenBank/DDBJ databases">
        <authorList>
            <person name="Sun Q."/>
            <person name="Zhou Y."/>
        </authorList>
    </citation>
    <scope>NUCLEOTIDE SEQUENCE</scope>
    <source>
        <strain evidence="3">CGMCC 1.12195</strain>
    </source>
</reference>
<evidence type="ECO:0000313" key="4">
    <source>
        <dbReference type="Proteomes" id="UP000660862"/>
    </source>
</evidence>
<name>A0A917HHZ4_9SPHI</name>
<dbReference type="Pfam" id="PF19078">
    <property type="entry name" value="Big_12"/>
    <property type="match status" value="3"/>
</dbReference>